<dbReference type="PANTHER" id="PTHR23355:SF42">
    <property type="entry name" value="RIBONUCLEASE II, CHLOROPLASTIC_MITOCHONDRIAL"/>
    <property type="match status" value="1"/>
</dbReference>
<evidence type="ECO:0000313" key="2">
    <source>
        <dbReference type="EMBL" id="SDU05182.1"/>
    </source>
</evidence>
<dbReference type="SMART" id="SM00955">
    <property type="entry name" value="RNB"/>
    <property type="match status" value="1"/>
</dbReference>
<dbReference type="PANTHER" id="PTHR23355">
    <property type="entry name" value="RIBONUCLEASE"/>
    <property type="match status" value="1"/>
</dbReference>
<feature type="domain" description="RNB" evidence="1">
    <location>
        <begin position="276"/>
        <end position="560"/>
    </location>
</feature>
<dbReference type="InterPro" id="IPR001900">
    <property type="entry name" value="RNase_II/R"/>
</dbReference>
<protein>
    <submittedName>
        <fullName evidence="2">Exoribonuclease-2</fullName>
    </submittedName>
</protein>
<evidence type="ECO:0000259" key="1">
    <source>
        <dbReference type="SMART" id="SM00955"/>
    </source>
</evidence>
<dbReference type="Pfam" id="PF23161">
    <property type="entry name" value="HTH_RNase_II"/>
    <property type="match status" value="1"/>
</dbReference>
<dbReference type="GO" id="GO:0006402">
    <property type="term" value="P:mRNA catabolic process"/>
    <property type="evidence" value="ECO:0007669"/>
    <property type="project" value="TreeGrafter"/>
</dbReference>
<proteinExistence type="predicted"/>
<accession>A0A1H2FCV5</accession>
<dbReference type="GO" id="GO:0003723">
    <property type="term" value="F:RNA binding"/>
    <property type="evidence" value="ECO:0007669"/>
    <property type="project" value="InterPro"/>
</dbReference>
<dbReference type="GO" id="GO:0000932">
    <property type="term" value="C:P-body"/>
    <property type="evidence" value="ECO:0007669"/>
    <property type="project" value="TreeGrafter"/>
</dbReference>
<dbReference type="GO" id="GO:0000175">
    <property type="term" value="F:3'-5'-RNA exonuclease activity"/>
    <property type="evidence" value="ECO:0007669"/>
    <property type="project" value="TreeGrafter"/>
</dbReference>
<organism evidence="2 3">
    <name type="scientific">Desulfobacula phenolica</name>
    <dbReference type="NCBI Taxonomy" id="90732"/>
    <lineage>
        <taxon>Bacteria</taxon>
        <taxon>Pseudomonadati</taxon>
        <taxon>Thermodesulfobacteriota</taxon>
        <taxon>Desulfobacteria</taxon>
        <taxon>Desulfobacterales</taxon>
        <taxon>Desulfobacteraceae</taxon>
        <taxon>Desulfobacula</taxon>
    </lineage>
</organism>
<dbReference type="EMBL" id="FNLL01000004">
    <property type="protein sequence ID" value="SDU05182.1"/>
    <property type="molecule type" value="Genomic_DNA"/>
</dbReference>
<dbReference type="InterPro" id="IPR056404">
    <property type="entry name" value="HTH_RNase_II"/>
</dbReference>
<reference evidence="3" key="1">
    <citation type="submission" date="2016-10" db="EMBL/GenBank/DDBJ databases">
        <authorList>
            <person name="Varghese N."/>
            <person name="Submissions S."/>
        </authorList>
    </citation>
    <scope>NUCLEOTIDE SEQUENCE [LARGE SCALE GENOMIC DNA]</scope>
    <source>
        <strain evidence="3">DSM 3384</strain>
    </source>
</reference>
<dbReference type="SUPFAM" id="SSF50249">
    <property type="entry name" value="Nucleic acid-binding proteins"/>
    <property type="match status" value="1"/>
</dbReference>
<keyword evidence="3" id="KW-1185">Reference proteome</keyword>
<dbReference type="AlphaFoldDB" id="A0A1H2FCV5"/>
<evidence type="ECO:0000313" key="3">
    <source>
        <dbReference type="Proteomes" id="UP000199608"/>
    </source>
</evidence>
<dbReference type="Pfam" id="PF00773">
    <property type="entry name" value="RNB"/>
    <property type="match status" value="1"/>
</dbReference>
<name>A0A1H2FCV5_9BACT</name>
<sequence>MVEIMNTGNIVEYIDQQKIISAVIIQETKGKLRLLTENNREVNSSEKRLSHVSQTCLDTHVPRDSIVIQLKQLTQNRKKLSETINIRELWELLHEESEDIDIPTMTLFCFDPPLTCDHEAAVIRAFFHDNLYFKFNKIIFTPYTPQQVEAKKRQIKEEEKRELLIRKGAAWINDVLNNKNGSNTECDQEIIDILKSYYLFNNNCASYMTAKQIIKKSSINSPEQLFNIFVKAGIWDQNINVDLLAMQIPTVFSKNVMDQEKNLARTRINFFDDPLRKDLTNLPLITIDGQSTLDFDDAISLENTESGYTLGIHIIDVDAYIKSDDPIDLAARERASSIYMPDDKLPMIPPNLSEDLCSLKENEIRPGISTIIKLSRFFEIRDYKIVPSIIKVHKQMSYSEANLLNGKDDPITTLYKIAIRLREKRLKAGATQITLPEVNVWLEENQEIGYLKIDRENPSRMLISEMMIFANSLMAEFLASNNVPAVFRSQAQPKQRLFKGIETSLILNFMQRKQLSRAIIGTEPDIHSGLGVKAYATATSPIRRYHDLLTQRQIKSIFGYDKAYTKTELETILQSISVAIANAGRVQASRKRYWIIKYLESKRGNTYEALVLDCHRDHYNVLIKEFMYEAKLPVSGVKLKHGDIIQVTIQHADARRDQLSLFL</sequence>
<gene>
    <name evidence="2" type="ORF">SAMN04487931_10488</name>
</gene>
<dbReference type="InterPro" id="IPR050180">
    <property type="entry name" value="RNR_Ribonuclease"/>
</dbReference>
<dbReference type="InterPro" id="IPR012340">
    <property type="entry name" value="NA-bd_OB-fold"/>
</dbReference>
<dbReference type="Proteomes" id="UP000199608">
    <property type="component" value="Unassembled WGS sequence"/>
</dbReference>